<dbReference type="InterPro" id="IPR036390">
    <property type="entry name" value="WH_DNA-bd_sf"/>
</dbReference>
<keyword evidence="4" id="KW-0804">Transcription</keyword>
<name>A0A0F9UVZ5_9ZZZZ</name>
<dbReference type="Pfam" id="PF03466">
    <property type="entry name" value="LysR_substrate"/>
    <property type="match status" value="1"/>
</dbReference>
<evidence type="ECO:0000256" key="3">
    <source>
        <dbReference type="ARBA" id="ARBA00023125"/>
    </source>
</evidence>
<dbReference type="InterPro" id="IPR000847">
    <property type="entry name" value="LysR_HTH_N"/>
</dbReference>
<organism evidence="6">
    <name type="scientific">marine sediment metagenome</name>
    <dbReference type="NCBI Taxonomy" id="412755"/>
    <lineage>
        <taxon>unclassified sequences</taxon>
        <taxon>metagenomes</taxon>
        <taxon>ecological metagenomes</taxon>
    </lineage>
</organism>
<gene>
    <name evidence="6" type="ORF">LCGC14_0482480</name>
</gene>
<dbReference type="Gene3D" id="1.10.10.10">
    <property type="entry name" value="Winged helix-like DNA-binding domain superfamily/Winged helix DNA-binding domain"/>
    <property type="match status" value="1"/>
</dbReference>
<evidence type="ECO:0000256" key="4">
    <source>
        <dbReference type="ARBA" id="ARBA00023163"/>
    </source>
</evidence>
<evidence type="ECO:0000313" key="6">
    <source>
        <dbReference type="EMBL" id="KKN65326.1"/>
    </source>
</evidence>
<dbReference type="InterPro" id="IPR058163">
    <property type="entry name" value="LysR-type_TF_proteobact-type"/>
</dbReference>
<evidence type="ECO:0000256" key="1">
    <source>
        <dbReference type="ARBA" id="ARBA00009437"/>
    </source>
</evidence>
<dbReference type="InterPro" id="IPR005119">
    <property type="entry name" value="LysR_subst-bd"/>
</dbReference>
<dbReference type="AlphaFoldDB" id="A0A0F9UVZ5"/>
<dbReference type="Pfam" id="PF00126">
    <property type="entry name" value="HTH_1"/>
    <property type="match status" value="1"/>
</dbReference>
<dbReference type="CDD" id="cd08422">
    <property type="entry name" value="PBP2_CrgA_like"/>
    <property type="match status" value="1"/>
</dbReference>
<evidence type="ECO:0000256" key="2">
    <source>
        <dbReference type="ARBA" id="ARBA00023015"/>
    </source>
</evidence>
<comment type="similarity">
    <text evidence="1">Belongs to the LysR transcriptional regulatory family.</text>
</comment>
<dbReference type="FunFam" id="1.10.10.10:FF:000001">
    <property type="entry name" value="LysR family transcriptional regulator"/>
    <property type="match status" value="1"/>
</dbReference>
<dbReference type="GO" id="GO:0003700">
    <property type="term" value="F:DNA-binding transcription factor activity"/>
    <property type="evidence" value="ECO:0007669"/>
    <property type="project" value="InterPro"/>
</dbReference>
<dbReference type="SUPFAM" id="SSF46785">
    <property type="entry name" value="Winged helix' DNA-binding domain"/>
    <property type="match status" value="1"/>
</dbReference>
<dbReference type="EMBL" id="LAZR01000527">
    <property type="protein sequence ID" value="KKN65326.1"/>
    <property type="molecule type" value="Genomic_DNA"/>
</dbReference>
<proteinExistence type="inferred from homology"/>
<reference evidence="6" key="1">
    <citation type="journal article" date="2015" name="Nature">
        <title>Complex archaea that bridge the gap between prokaryotes and eukaryotes.</title>
        <authorList>
            <person name="Spang A."/>
            <person name="Saw J.H."/>
            <person name="Jorgensen S.L."/>
            <person name="Zaremba-Niedzwiedzka K."/>
            <person name="Martijn J."/>
            <person name="Lind A.E."/>
            <person name="van Eijk R."/>
            <person name="Schleper C."/>
            <person name="Guy L."/>
            <person name="Ettema T.J."/>
        </authorList>
    </citation>
    <scope>NUCLEOTIDE SEQUENCE</scope>
</reference>
<comment type="caution">
    <text evidence="6">The sequence shown here is derived from an EMBL/GenBank/DDBJ whole genome shotgun (WGS) entry which is preliminary data.</text>
</comment>
<evidence type="ECO:0000259" key="5">
    <source>
        <dbReference type="PROSITE" id="PS50931"/>
    </source>
</evidence>
<dbReference type="PROSITE" id="PS50931">
    <property type="entry name" value="HTH_LYSR"/>
    <property type="match status" value="1"/>
</dbReference>
<dbReference type="Gene3D" id="3.40.190.290">
    <property type="match status" value="1"/>
</dbReference>
<accession>A0A0F9UVZ5</accession>
<sequence>MMDVSSQMLVYVKVVEMGSISAASRSSGQTPSAVSKQIRHLEDHVGHRLLHRTKAGVAMTDEGREYYEKCRAVADKFLEAEAHISSFNGNPKGVLSVASSVAFGKYQLINALPEFLKLYPEITISLELTDRQVDLEDESFDVAINFSEQLINPNAIARKIMKNERILCASPAFLEAYGTPKTFSDLANFNCLRTSNFVGRNAWEAEVDGIEYKVIATGNFVGNSADAVFKAALSGLGIARLSSYVVADKIASGDLTRLFPAYAQKHADVAVIFASKRNLAPKIRVFLDFLAERFQRS</sequence>
<dbReference type="GO" id="GO:0003677">
    <property type="term" value="F:DNA binding"/>
    <property type="evidence" value="ECO:0007669"/>
    <property type="project" value="UniProtKB-KW"/>
</dbReference>
<dbReference type="SUPFAM" id="SSF53850">
    <property type="entry name" value="Periplasmic binding protein-like II"/>
    <property type="match status" value="1"/>
</dbReference>
<dbReference type="InterPro" id="IPR036388">
    <property type="entry name" value="WH-like_DNA-bd_sf"/>
</dbReference>
<keyword evidence="2" id="KW-0805">Transcription regulation</keyword>
<feature type="domain" description="HTH lysR-type" evidence="5">
    <location>
        <begin position="7"/>
        <end position="60"/>
    </location>
</feature>
<dbReference type="PANTHER" id="PTHR30537">
    <property type="entry name" value="HTH-TYPE TRANSCRIPTIONAL REGULATOR"/>
    <property type="match status" value="1"/>
</dbReference>
<keyword evidence="3" id="KW-0238">DNA-binding</keyword>
<dbReference type="PANTHER" id="PTHR30537:SF5">
    <property type="entry name" value="HTH-TYPE TRANSCRIPTIONAL ACTIVATOR TTDR-RELATED"/>
    <property type="match status" value="1"/>
</dbReference>
<protein>
    <recommendedName>
        <fullName evidence="5">HTH lysR-type domain-containing protein</fullName>
    </recommendedName>
</protein>